<dbReference type="SMR" id="A0A811K041"/>
<evidence type="ECO:0000259" key="6">
    <source>
        <dbReference type="Pfam" id="PF16656"/>
    </source>
</evidence>
<keyword evidence="1 3" id="KW-0732">Signal</keyword>
<dbReference type="GO" id="GO:0046872">
    <property type="term" value="F:metal ion binding"/>
    <property type="evidence" value="ECO:0007669"/>
    <property type="project" value="InterPro"/>
</dbReference>
<organism evidence="7 8">
    <name type="scientific">Bursaphelenchus xylophilus</name>
    <name type="common">Pinewood nematode worm</name>
    <name type="synonym">Aphelenchoides xylophilus</name>
    <dbReference type="NCBI Taxonomy" id="6326"/>
    <lineage>
        <taxon>Eukaryota</taxon>
        <taxon>Metazoa</taxon>
        <taxon>Ecdysozoa</taxon>
        <taxon>Nematoda</taxon>
        <taxon>Chromadorea</taxon>
        <taxon>Rhabditida</taxon>
        <taxon>Tylenchina</taxon>
        <taxon>Tylenchomorpha</taxon>
        <taxon>Aphelenchoidea</taxon>
        <taxon>Aphelenchoididae</taxon>
        <taxon>Bursaphelenchus</taxon>
    </lineage>
</organism>
<dbReference type="InterPro" id="IPR041792">
    <property type="entry name" value="MPP_PAP"/>
</dbReference>
<dbReference type="EMBL" id="CAJFDI010000001">
    <property type="protein sequence ID" value="CAD5208687.1"/>
    <property type="molecule type" value="Genomic_DNA"/>
</dbReference>
<comment type="catalytic activity">
    <reaction evidence="3">
        <text>a phosphate monoester + H2O = an alcohol + phosphate</text>
        <dbReference type="Rhea" id="RHEA:15017"/>
        <dbReference type="ChEBI" id="CHEBI:15377"/>
        <dbReference type="ChEBI" id="CHEBI:30879"/>
        <dbReference type="ChEBI" id="CHEBI:43474"/>
        <dbReference type="ChEBI" id="CHEBI:67140"/>
        <dbReference type="EC" id="3.1.3.2"/>
    </reaction>
</comment>
<dbReference type="OrthoDB" id="45007at2759"/>
<evidence type="ECO:0000259" key="4">
    <source>
        <dbReference type="Pfam" id="PF00149"/>
    </source>
</evidence>
<dbReference type="InterPro" id="IPR004843">
    <property type="entry name" value="Calcineurin-like_PHP"/>
</dbReference>
<evidence type="ECO:0000256" key="2">
    <source>
        <dbReference type="ARBA" id="ARBA00023180"/>
    </source>
</evidence>
<protein>
    <recommendedName>
        <fullName evidence="3">Purple acid phosphatase</fullName>
        <ecNumber evidence="3">3.1.3.2</ecNumber>
    </recommendedName>
</protein>
<accession>A0A811K041</accession>
<dbReference type="Gene3D" id="3.60.21.10">
    <property type="match status" value="2"/>
</dbReference>
<dbReference type="GO" id="GO:0003993">
    <property type="term" value="F:acid phosphatase activity"/>
    <property type="evidence" value="ECO:0007669"/>
    <property type="project" value="UniProtKB-EC"/>
</dbReference>
<feature type="signal peptide" evidence="3">
    <location>
        <begin position="1"/>
        <end position="17"/>
    </location>
</feature>
<feature type="domain" description="Purple acid phosphatase N-terminal" evidence="6">
    <location>
        <begin position="21"/>
        <end position="109"/>
    </location>
</feature>
<dbReference type="AlphaFoldDB" id="A0A811K041"/>
<name>A0A811K041_BURXY</name>
<evidence type="ECO:0000259" key="5">
    <source>
        <dbReference type="Pfam" id="PF14008"/>
    </source>
</evidence>
<dbReference type="Pfam" id="PF00149">
    <property type="entry name" value="Metallophos"/>
    <property type="match status" value="2"/>
</dbReference>
<dbReference type="Pfam" id="PF16656">
    <property type="entry name" value="Pur_ac_phosph_N"/>
    <property type="match status" value="1"/>
</dbReference>
<dbReference type="InterPro" id="IPR008963">
    <property type="entry name" value="Purple_acid_Pase-like_N"/>
</dbReference>
<dbReference type="SUPFAM" id="SSF56300">
    <property type="entry name" value="Metallo-dependent phosphatases"/>
    <property type="match status" value="2"/>
</dbReference>
<dbReference type="Proteomes" id="UP000659654">
    <property type="component" value="Unassembled WGS sequence"/>
</dbReference>
<comment type="caution">
    <text evidence="7">The sequence shown here is derived from an EMBL/GenBank/DDBJ whole genome shotgun (WGS) entry which is preliminary data.</text>
</comment>
<keyword evidence="2" id="KW-0325">Glycoprotein</keyword>
<gene>
    <name evidence="7" type="ORF">BXYJ_LOCUS923</name>
</gene>
<dbReference type="Proteomes" id="UP000582659">
    <property type="component" value="Unassembled WGS sequence"/>
</dbReference>
<proteinExistence type="inferred from homology"/>
<feature type="domain" description="Purple acid phosphatase C-terminal" evidence="5">
    <location>
        <begin position="701"/>
        <end position="763"/>
    </location>
</feature>
<feature type="domain" description="Purple acid phosphatase C-terminal" evidence="5">
    <location>
        <begin position="349"/>
        <end position="411"/>
    </location>
</feature>
<dbReference type="EC" id="3.1.3.2" evidence="3"/>
<keyword evidence="3" id="KW-0378">Hydrolase</keyword>
<evidence type="ECO:0000313" key="8">
    <source>
        <dbReference type="Proteomes" id="UP000659654"/>
    </source>
</evidence>
<dbReference type="InterPro" id="IPR029052">
    <property type="entry name" value="Metallo-depent_PP-like"/>
</dbReference>
<evidence type="ECO:0000313" key="7">
    <source>
        <dbReference type="EMBL" id="CAD5208687.1"/>
    </source>
</evidence>
<dbReference type="PANTHER" id="PTHR45867:SF10">
    <property type="entry name" value="PURPLE ACID PHOSPHATASE"/>
    <property type="match status" value="1"/>
</dbReference>
<reference evidence="7" key="1">
    <citation type="submission" date="2020-09" db="EMBL/GenBank/DDBJ databases">
        <authorList>
            <person name="Kikuchi T."/>
        </authorList>
    </citation>
    <scope>NUCLEOTIDE SEQUENCE</scope>
    <source>
        <strain evidence="7">Ka4C1</strain>
    </source>
</reference>
<dbReference type="PANTHER" id="PTHR45867">
    <property type="entry name" value="PURPLE ACID PHOSPHATASE"/>
    <property type="match status" value="1"/>
</dbReference>
<comment type="similarity">
    <text evidence="3">Belongs to the metallophosphoesterase superfamily. Purple acid phosphatase family.</text>
</comment>
<sequence length="814" mass="94226">MLTFSVTLICLLVTAQCLPVPEQVHIALGDEKDSMGVHWLTFEDADSEVIYGTNKDDLNQKSIGETHNFTFGLTRFIHNAVMTNLRPKTTYYYKVGSNDSWSRLFTFKTLTDDPDYSFRICIFGDLGVENGISLEYIAEAVNNDEFDLMIDVGDFAYDLHTDDGRVGDIFMNQMEPIASRIPFMVVAGNHEDDGRNFSHYVNRFNMPNDPFGDSQAYSFDVGPIHFVAISTEYYGFFYEYGPQSVYTQYNWLKKHLEDYQKVRKQRPWLVTFQHRPFYCSNANNFECHSFENTLITKGYQDMPGLEKLYIDNGVDLSFWGHQHSYERFFPISYRKVYNLTADPYYNAPAPTYVISGAAGCHTKHAYFDQNPIPGSAARFVDYGYSVLHVHNKTHLYMQQISVERQKKVIDEFWLKKDLNVWPSMERAQNHMAIEFPPYIEPTTYYSVGSAGAWSKIFSFKTLSNDPNYSYRVCFFGDLGVENGISFEYIAEAAENHEFDFAVLLGDLAYDLHTDDGRIGDIFMNQLESVATKIPLMVIAGNHEDDGRNFSHYSNRFNMPNDPFGDSQLYSFEVGPVHFVGVSTEYYGLFHKYGKHSIFNQYNWLKKHFEDYNRVRDERPWLITFQHRPFYCSTANNFECHGFENTLLTKGFQDIPGLEKLYVDHGVDLGFCGHQHGYERFFPISYRKVYNLTNNPYHNAPAPTYIISGSAGCKSKHSYFDPNPIAGSAAHFVDYGYSILHVHNKTHLYMEQISVERQKKVIDEFWLTKDIGARPAVFKDVKSIDFPSYTQPNTCNVHDPRCRYTRQRDNLLNNM</sequence>
<evidence type="ECO:0000256" key="3">
    <source>
        <dbReference type="RuleBase" id="RU361203"/>
    </source>
</evidence>
<dbReference type="Gene3D" id="2.60.40.380">
    <property type="entry name" value="Purple acid phosphatase-like, N-terminal"/>
    <property type="match status" value="1"/>
</dbReference>
<dbReference type="InterPro" id="IPR015914">
    <property type="entry name" value="PAPs_N"/>
</dbReference>
<feature type="domain" description="Calcineurin-like phosphoesterase" evidence="4">
    <location>
        <begin position="118"/>
        <end position="325"/>
    </location>
</feature>
<dbReference type="CDD" id="cd00839">
    <property type="entry name" value="MPP_PAPs"/>
    <property type="match status" value="2"/>
</dbReference>
<dbReference type="InterPro" id="IPR025733">
    <property type="entry name" value="PAPs_C"/>
</dbReference>
<feature type="chain" id="PRO_5033110104" description="Purple acid phosphatase" evidence="3">
    <location>
        <begin position="18"/>
        <end position="814"/>
    </location>
</feature>
<evidence type="ECO:0000256" key="1">
    <source>
        <dbReference type="ARBA" id="ARBA00022729"/>
    </source>
</evidence>
<keyword evidence="8" id="KW-1185">Reference proteome</keyword>
<dbReference type="SUPFAM" id="SSF49363">
    <property type="entry name" value="Purple acid phosphatase, N-terminal domain"/>
    <property type="match status" value="1"/>
</dbReference>
<dbReference type="Pfam" id="PF14008">
    <property type="entry name" value="Metallophos_C"/>
    <property type="match status" value="2"/>
</dbReference>
<dbReference type="EMBL" id="CAJFCV020000001">
    <property type="protein sequence ID" value="CAG9082491.1"/>
    <property type="molecule type" value="Genomic_DNA"/>
</dbReference>
<feature type="domain" description="Calcineurin-like phosphoesterase" evidence="4">
    <location>
        <begin position="471"/>
        <end position="677"/>
    </location>
</feature>